<dbReference type="EMBL" id="GBRH01255811">
    <property type="protein sequence ID" value="JAD42084.1"/>
    <property type="molecule type" value="Transcribed_RNA"/>
</dbReference>
<reference evidence="1" key="1">
    <citation type="submission" date="2014-09" db="EMBL/GenBank/DDBJ databases">
        <authorList>
            <person name="Magalhaes I.L.F."/>
            <person name="Oliveira U."/>
            <person name="Santos F.R."/>
            <person name="Vidigal T.H.D.A."/>
            <person name="Brescovit A.D."/>
            <person name="Santos A.J."/>
        </authorList>
    </citation>
    <scope>NUCLEOTIDE SEQUENCE</scope>
    <source>
        <tissue evidence="1">Shoot tissue taken approximately 20 cm above the soil surface</tissue>
    </source>
</reference>
<reference evidence="1" key="2">
    <citation type="journal article" date="2015" name="Data Brief">
        <title>Shoot transcriptome of the giant reed, Arundo donax.</title>
        <authorList>
            <person name="Barrero R.A."/>
            <person name="Guerrero F.D."/>
            <person name="Moolhuijzen P."/>
            <person name="Goolsby J.A."/>
            <person name="Tidwell J."/>
            <person name="Bellgard S.E."/>
            <person name="Bellgard M.I."/>
        </authorList>
    </citation>
    <scope>NUCLEOTIDE SEQUENCE</scope>
    <source>
        <tissue evidence="1">Shoot tissue taken approximately 20 cm above the soil surface</tissue>
    </source>
</reference>
<dbReference type="AlphaFoldDB" id="A0A0A8ZRS0"/>
<accession>A0A0A8ZRS0</accession>
<name>A0A0A8ZRS0_ARUDO</name>
<organism evidence="1">
    <name type="scientific">Arundo donax</name>
    <name type="common">Giant reed</name>
    <name type="synonym">Donax arundinaceus</name>
    <dbReference type="NCBI Taxonomy" id="35708"/>
    <lineage>
        <taxon>Eukaryota</taxon>
        <taxon>Viridiplantae</taxon>
        <taxon>Streptophyta</taxon>
        <taxon>Embryophyta</taxon>
        <taxon>Tracheophyta</taxon>
        <taxon>Spermatophyta</taxon>
        <taxon>Magnoliopsida</taxon>
        <taxon>Liliopsida</taxon>
        <taxon>Poales</taxon>
        <taxon>Poaceae</taxon>
        <taxon>PACMAD clade</taxon>
        <taxon>Arundinoideae</taxon>
        <taxon>Arundineae</taxon>
        <taxon>Arundo</taxon>
    </lineage>
</organism>
<proteinExistence type="predicted"/>
<evidence type="ECO:0000313" key="1">
    <source>
        <dbReference type="EMBL" id="JAD42084.1"/>
    </source>
</evidence>
<sequence>MYHTTWAESTVPKQDITPLLKN</sequence>
<protein>
    <submittedName>
        <fullName evidence="1">Uncharacterized protein</fullName>
    </submittedName>
</protein>